<name>A0A068WR68_ECHGR</name>
<reference evidence="1 2" key="1">
    <citation type="journal article" date="2013" name="Nature">
        <title>The genomes of four tapeworm species reveal adaptations to parasitism.</title>
        <authorList>
            <person name="Tsai I.J."/>
            <person name="Zarowiecki M."/>
            <person name="Holroyd N."/>
            <person name="Garciarrubio A."/>
            <person name="Sanchez-Flores A."/>
            <person name="Brooks K.L."/>
            <person name="Tracey A."/>
            <person name="Bobes R.J."/>
            <person name="Fragoso G."/>
            <person name="Sciutto E."/>
            <person name="Aslett M."/>
            <person name="Beasley H."/>
            <person name="Bennett H.M."/>
            <person name="Cai J."/>
            <person name="Camicia F."/>
            <person name="Clark R."/>
            <person name="Cucher M."/>
            <person name="De Silva N."/>
            <person name="Day T.A."/>
            <person name="Deplazes P."/>
            <person name="Estrada K."/>
            <person name="Fernandez C."/>
            <person name="Holland P.W."/>
            <person name="Hou J."/>
            <person name="Hu S."/>
            <person name="Huckvale T."/>
            <person name="Hung S.S."/>
            <person name="Kamenetzky L."/>
            <person name="Keane J.A."/>
            <person name="Kiss F."/>
            <person name="Koziol U."/>
            <person name="Lambert O."/>
            <person name="Liu K."/>
            <person name="Luo X."/>
            <person name="Luo Y."/>
            <person name="Macchiaroli N."/>
            <person name="Nichol S."/>
            <person name="Paps J."/>
            <person name="Parkinson J."/>
            <person name="Pouchkina-Stantcheva N."/>
            <person name="Riddiford N."/>
            <person name="Rosenzvit M."/>
            <person name="Salinas G."/>
            <person name="Wasmuth J.D."/>
            <person name="Zamanian M."/>
            <person name="Zheng Y."/>
            <person name="Cai X."/>
            <person name="Soberon X."/>
            <person name="Olson P.D."/>
            <person name="Laclette J.P."/>
            <person name="Brehm K."/>
            <person name="Berriman M."/>
            <person name="Garciarrubio A."/>
            <person name="Bobes R.J."/>
            <person name="Fragoso G."/>
            <person name="Sanchez-Flores A."/>
            <person name="Estrada K."/>
            <person name="Cevallos M.A."/>
            <person name="Morett E."/>
            <person name="Gonzalez V."/>
            <person name="Portillo T."/>
            <person name="Ochoa-Leyva A."/>
            <person name="Jose M.V."/>
            <person name="Sciutto E."/>
            <person name="Landa A."/>
            <person name="Jimenez L."/>
            <person name="Valdes V."/>
            <person name="Carrero J.C."/>
            <person name="Larralde C."/>
            <person name="Morales-Montor J."/>
            <person name="Limon-Lason J."/>
            <person name="Soberon X."/>
            <person name="Laclette J.P."/>
        </authorList>
    </citation>
    <scope>NUCLEOTIDE SEQUENCE [LARGE SCALE GENOMIC DNA]</scope>
</reference>
<gene>
    <name evidence="1" type="ORF">EgrG_000534500</name>
</gene>
<dbReference type="EMBL" id="LK028582">
    <property type="protein sequence ID" value="CDS20982.1"/>
    <property type="molecule type" value="Genomic_DNA"/>
</dbReference>
<protein>
    <submittedName>
        <fullName evidence="1 3">Uncharacterized protein</fullName>
    </submittedName>
</protein>
<evidence type="ECO:0000313" key="2">
    <source>
        <dbReference type="Proteomes" id="UP000492820"/>
    </source>
</evidence>
<proteinExistence type="predicted"/>
<sequence length="40" mass="4641">MFTFVPANKPTQVQNRTFSHTKAYTQSTLVGDWLRWGAVR</sequence>
<accession>A0A068WR68</accession>
<evidence type="ECO:0000313" key="1">
    <source>
        <dbReference type="EMBL" id="CDS20982.1"/>
    </source>
</evidence>
<reference evidence="3" key="3">
    <citation type="submission" date="2020-10" db="UniProtKB">
        <authorList>
            <consortium name="WormBaseParasite"/>
        </authorList>
    </citation>
    <scope>IDENTIFICATION</scope>
</reference>
<reference evidence="1" key="2">
    <citation type="submission" date="2014-06" db="EMBL/GenBank/DDBJ databases">
        <authorList>
            <person name="Aslett M."/>
        </authorList>
    </citation>
    <scope>NUCLEOTIDE SEQUENCE</scope>
</reference>
<dbReference type="WBParaSite" id="EgrG_000534500">
    <property type="protein sequence ID" value="EgrG_000534500"/>
    <property type="gene ID" value="EgrG_000534500"/>
</dbReference>
<dbReference type="Proteomes" id="UP000492820">
    <property type="component" value="Unassembled WGS sequence"/>
</dbReference>
<evidence type="ECO:0000313" key="3">
    <source>
        <dbReference type="WBParaSite" id="EgrG_000534500"/>
    </source>
</evidence>
<organism evidence="1">
    <name type="scientific">Echinococcus granulosus</name>
    <name type="common">Hydatid tapeworm</name>
    <dbReference type="NCBI Taxonomy" id="6210"/>
    <lineage>
        <taxon>Eukaryota</taxon>
        <taxon>Metazoa</taxon>
        <taxon>Spiralia</taxon>
        <taxon>Lophotrochozoa</taxon>
        <taxon>Platyhelminthes</taxon>
        <taxon>Cestoda</taxon>
        <taxon>Eucestoda</taxon>
        <taxon>Cyclophyllidea</taxon>
        <taxon>Taeniidae</taxon>
        <taxon>Echinococcus</taxon>
        <taxon>Echinococcus granulosus group</taxon>
    </lineage>
</organism>
<dbReference type="AlphaFoldDB" id="A0A068WR68"/>